<dbReference type="EMBL" id="AP027081">
    <property type="protein sequence ID" value="BDU78457.1"/>
    <property type="molecule type" value="Genomic_DNA"/>
</dbReference>
<dbReference type="Pfam" id="PF08668">
    <property type="entry name" value="HDOD"/>
    <property type="match status" value="1"/>
</dbReference>
<evidence type="ECO:0000313" key="5">
    <source>
        <dbReference type="Proteomes" id="UP001228113"/>
    </source>
</evidence>
<organism evidence="4 5">
    <name type="scientific">Mesoterricola sediminis</name>
    <dbReference type="NCBI Taxonomy" id="2927980"/>
    <lineage>
        <taxon>Bacteria</taxon>
        <taxon>Pseudomonadati</taxon>
        <taxon>Acidobacteriota</taxon>
        <taxon>Holophagae</taxon>
        <taxon>Holophagales</taxon>
        <taxon>Holophagaceae</taxon>
        <taxon>Mesoterricola</taxon>
    </lineage>
</organism>
<dbReference type="PANTHER" id="PTHR33525">
    <property type="match status" value="1"/>
</dbReference>
<dbReference type="GO" id="GO:0000160">
    <property type="term" value="P:phosphorelay signal transduction system"/>
    <property type="evidence" value="ECO:0007669"/>
    <property type="project" value="InterPro"/>
</dbReference>
<dbReference type="CDD" id="cd00077">
    <property type="entry name" value="HDc"/>
    <property type="match status" value="1"/>
</dbReference>
<dbReference type="AlphaFoldDB" id="A0AA48KFM5"/>
<dbReference type="InterPro" id="IPR052340">
    <property type="entry name" value="RNase_Y/CdgJ"/>
</dbReference>
<gene>
    <name evidence="4" type="ORF">METESE_34150</name>
</gene>
<dbReference type="SUPFAM" id="SSF52172">
    <property type="entry name" value="CheY-like"/>
    <property type="match status" value="1"/>
</dbReference>
<dbReference type="InterPro" id="IPR014626">
    <property type="entry name" value="Sig_transdc_resp-reg_put"/>
</dbReference>
<dbReference type="PROSITE" id="PS50110">
    <property type="entry name" value="RESPONSE_REGULATORY"/>
    <property type="match status" value="1"/>
</dbReference>
<keyword evidence="1" id="KW-0597">Phosphoprotein</keyword>
<dbReference type="InterPro" id="IPR003607">
    <property type="entry name" value="HD/PDEase_dom"/>
</dbReference>
<dbReference type="PIRSF" id="PIRSF036883">
    <property type="entry name" value="RR_HD-GYP_mod"/>
    <property type="match status" value="1"/>
</dbReference>
<evidence type="ECO:0000259" key="3">
    <source>
        <dbReference type="PROSITE" id="PS51833"/>
    </source>
</evidence>
<evidence type="ECO:0000256" key="1">
    <source>
        <dbReference type="PROSITE-ProRule" id="PRU00169"/>
    </source>
</evidence>
<feature type="modified residue" description="4-aspartylphosphate" evidence="1">
    <location>
        <position position="57"/>
    </location>
</feature>
<dbReference type="SMART" id="SM00448">
    <property type="entry name" value="REC"/>
    <property type="match status" value="1"/>
</dbReference>
<accession>A0AA48KFM5</accession>
<dbReference type="Gene3D" id="3.40.50.2300">
    <property type="match status" value="1"/>
</dbReference>
<dbReference type="Proteomes" id="UP001228113">
    <property type="component" value="Chromosome"/>
</dbReference>
<evidence type="ECO:0000313" key="4">
    <source>
        <dbReference type="EMBL" id="BDU78457.1"/>
    </source>
</evidence>
<name>A0AA48KFM5_9BACT</name>
<dbReference type="SUPFAM" id="SSF109604">
    <property type="entry name" value="HD-domain/PDEase-like"/>
    <property type="match status" value="1"/>
</dbReference>
<keyword evidence="5" id="KW-1185">Reference proteome</keyword>
<sequence>MDDRRRILFVEDDAFLLEALREAMADMAGTWDMAFVGTAEAALEALAGGPFDAVVADLYLPGMQGAQFLQRVQVRHPSTVRFVLSASGDRELAMEVVDRAHQFLRKPCDPELLKSALRRTFALGAGVRSDHVRELVTRVGRLPSVPTLYQEITRLLESERATVENLGTAIGKDMAMTAMTLKLANSAFFSLRHAVGTPAEAISILGVDLLRSLVLAHGLFTQTGAFRLPHFGLGHLWRHSVTVAALTRQIAAEEGVTRARCADYFTAGLLHDVGILVLASRFPEAYARVLDTARQDGVDLEAAEFHVLGATHGEVGAFLLGLWGLPPAIVDAAGFHHEICGQTSAAFTPALAVHAANAILAEDPEHEVFATARLDENHLRSLGYTHRIPAWRACAADGAVGLMDLIS</sequence>
<dbReference type="PANTHER" id="PTHR33525:SF3">
    <property type="entry name" value="RIBONUCLEASE Y"/>
    <property type="match status" value="1"/>
</dbReference>
<dbReference type="PROSITE" id="PS51833">
    <property type="entry name" value="HDOD"/>
    <property type="match status" value="1"/>
</dbReference>
<evidence type="ECO:0000259" key="2">
    <source>
        <dbReference type="PROSITE" id="PS50110"/>
    </source>
</evidence>
<dbReference type="Gene3D" id="1.10.3210.10">
    <property type="entry name" value="Hypothetical protein af1432"/>
    <property type="match status" value="1"/>
</dbReference>
<dbReference type="InterPro" id="IPR013976">
    <property type="entry name" value="HDOD"/>
</dbReference>
<dbReference type="InterPro" id="IPR011006">
    <property type="entry name" value="CheY-like_superfamily"/>
</dbReference>
<reference evidence="4" key="1">
    <citation type="journal article" date="2023" name="Int. J. Syst. Evol. Microbiol.">
        <title>Mesoterricola silvestris gen. nov., sp. nov., Mesoterricola sediminis sp. nov., Geothrix oryzae sp. nov., Geothrix edaphica sp. nov., Geothrix rubra sp. nov., and Geothrix limicola sp. nov., six novel members of Acidobacteriota isolated from soils.</title>
        <authorList>
            <person name="Itoh H."/>
            <person name="Sugisawa Y."/>
            <person name="Mise K."/>
            <person name="Xu Z."/>
            <person name="Kuniyasu M."/>
            <person name="Ushijima N."/>
            <person name="Kawano K."/>
            <person name="Kobayashi E."/>
            <person name="Shiratori Y."/>
            <person name="Masuda Y."/>
            <person name="Senoo K."/>
        </authorList>
    </citation>
    <scope>NUCLEOTIDE SEQUENCE</scope>
    <source>
        <strain evidence="4">W786</strain>
    </source>
</reference>
<dbReference type="Pfam" id="PF00072">
    <property type="entry name" value="Response_reg"/>
    <property type="match status" value="1"/>
</dbReference>
<dbReference type="InterPro" id="IPR001789">
    <property type="entry name" value="Sig_transdc_resp-reg_receiver"/>
</dbReference>
<proteinExistence type="predicted"/>
<protein>
    <submittedName>
        <fullName evidence="4">Two-component system response regulator</fullName>
    </submittedName>
</protein>
<feature type="domain" description="HDOD" evidence="3">
    <location>
        <begin position="142"/>
        <end position="339"/>
    </location>
</feature>
<feature type="domain" description="Response regulatory" evidence="2">
    <location>
        <begin position="6"/>
        <end position="121"/>
    </location>
</feature>
<dbReference type="RefSeq" id="WP_243329050.1">
    <property type="nucleotide sequence ID" value="NZ_AP027081.1"/>
</dbReference>
<dbReference type="KEGG" id="msea:METESE_34150"/>